<evidence type="ECO:0000313" key="2">
    <source>
        <dbReference type="EMBL" id="KAK2184395.1"/>
    </source>
</evidence>
<gene>
    <name evidence="2" type="ORF">NP493_267g02017</name>
</gene>
<dbReference type="EMBL" id="JAODUO010000267">
    <property type="protein sequence ID" value="KAK2184395.1"/>
    <property type="molecule type" value="Genomic_DNA"/>
</dbReference>
<dbReference type="Proteomes" id="UP001209878">
    <property type="component" value="Unassembled WGS sequence"/>
</dbReference>
<evidence type="ECO:0000256" key="1">
    <source>
        <dbReference type="SAM" id="MobiDB-lite"/>
    </source>
</evidence>
<protein>
    <submittedName>
        <fullName evidence="2">Uncharacterized protein</fullName>
    </submittedName>
</protein>
<keyword evidence="3" id="KW-1185">Reference proteome</keyword>
<dbReference type="PANTHER" id="PTHR24023:SF1112">
    <property type="entry name" value="COL_CUTICLE_N DOMAIN-CONTAINING PROTEIN-RELATED"/>
    <property type="match status" value="1"/>
</dbReference>
<sequence length="299" mass="32912">MWGLVKQAARPVFVWPKKLRARPMSIVWNMGGEQLIIFWVPEPRQTPGAYLVPTWLLHGSYPGTRGDIPNYLTEFSSRLMVGPPGPPGQKGHRGYPGFPGPIGLKGMKGELGHNGGKGDKGDRGDRGEPGLPGYDGLPGPKGKSPKRSVRLHDGSFGYAEVITIKGSLYEVITLKGDRGPQGLRGGLGDEWIAKVELVKESPAPLDCVDSPAPLACQGMMDCPGRGVKWVQKAHWDEQDHQGKMADQDYQAKMARTALQDQRVTWVTRVCLELREAEDQRDIRVPLGLLGPRELWWVQG</sequence>
<organism evidence="2 3">
    <name type="scientific">Ridgeia piscesae</name>
    <name type="common">Tubeworm</name>
    <dbReference type="NCBI Taxonomy" id="27915"/>
    <lineage>
        <taxon>Eukaryota</taxon>
        <taxon>Metazoa</taxon>
        <taxon>Spiralia</taxon>
        <taxon>Lophotrochozoa</taxon>
        <taxon>Annelida</taxon>
        <taxon>Polychaeta</taxon>
        <taxon>Sedentaria</taxon>
        <taxon>Canalipalpata</taxon>
        <taxon>Sabellida</taxon>
        <taxon>Siboglinidae</taxon>
        <taxon>Ridgeia</taxon>
    </lineage>
</organism>
<dbReference type="PANTHER" id="PTHR24023">
    <property type="entry name" value="COLLAGEN ALPHA"/>
    <property type="match status" value="1"/>
</dbReference>
<comment type="caution">
    <text evidence="2">The sequence shown here is derived from an EMBL/GenBank/DDBJ whole genome shotgun (WGS) entry which is preliminary data.</text>
</comment>
<reference evidence="2" key="1">
    <citation type="journal article" date="2023" name="Mol. Biol. Evol.">
        <title>Third-Generation Sequencing Reveals the Adaptive Role of the Epigenome in Three Deep-Sea Polychaetes.</title>
        <authorList>
            <person name="Perez M."/>
            <person name="Aroh O."/>
            <person name="Sun Y."/>
            <person name="Lan Y."/>
            <person name="Juniper S.K."/>
            <person name="Young C.R."/>
            <person name="Angers B."/>
            <person name="Qian P.Y."/>
        </authorList>
    </citation>
    <scope>NUCLEOTIDE SEQUENCE</scope>
    <source>
        <strain evidence="2">R07B-5</strain>
    </source>
</reference>
<proteinExistence type="predicted"/>
<evidence type="ECO:0000313" key="3">
    <source>
        <dbReference type="Proteomes" id="UP001209878"/>
    </source>
</evidence>
<name>A0AAD9NXQ7_RIDPI</name>
<dbReference type="InterPro" id="IPR008160">
    <property type="entry name" value="Collagen"/>
</dbReference>
<dbReference type="GO" id="GO:0005615">
    <property type="term" value="C:extracellular space"/>
    <property type="evidence" value="ECO:0007669"/>
    <property type="project" value="TreeGrafter"/>
</dbReference>
<dbReference type="GO" id="GO:0030198">
    <property type="term" value="P:extracellular matrix organization"/>
    <property type="evidence" value="ECO:0007669"/>
    <property type="project" value="TreeGrafter"/>
</dbReference>
<accession>A0AAD9NXQ7</accession>
<feature type="compositionally biased region" description="Basic and acidic residues" evidence="1">
    <location>
        <begin position="107"/>
        <end position="128"/>
    </location>
</feature>
<dbReference type="InterPro" id="IPR050149">
    <property type="entry name" value="Collagen_superfamily"/>
</dbReference>
<dbReference type="GO" id="GO:0031012">
    <property type="term" value="C:extracellular matrix"/>
    <property type="evidence" value="ECO:0007669"/>
    <property type="project" value="TreeGrafter"/>
</dbReference>
<dbReference type="Pfam" id="PF01391">
    <property type="entry name" value="Collagen"/>
    <property type="match status" value="1"/>
</dbReference>
<feature type="compositionally biased region" description="Low complexity" evidence="1">
    <location>
        <begin position="129"/>
        <end position="142"/>
    </location>
</feature>
<dbReference type="GO" id="GO:0030020">
    <property type="term" value="F:extracellular matrix structural constituent conferring tensile strength"/>
    <property type="evidence" value="ECO:0007669"/>
    <property type="project" value="TreeGrafter"/>
</dbReference>
<feature type="region of interest" description="Disordered" evidence="1">
    <location>
        <begin position="106"/>
        <end position="149"/>
    </location>
</feature>
<dbReference type="AlphaFoldDB" id="A0AAD9NXQ7"/>